<dbReference type="EMBL" id="JH717901">
    <property type="protein sequence ID" value="EWZ38529.1"/>
    <property type="molecule type" value="Genomic_DNA"/>
</dbReference>
<protein>
    <submittedName>
        <fullName evidence="1">Uncharacterized protein</fullName>
    </submittedName>
</protein>
<proteinExistence type="predicted"/>
<gene>
    <name evidence="1" type="ORF">FOZG_10111</name>
</gene>
<reference evidence="1" key="2">
    <citation type="submission" date="2012-06" db="EMBL/GenBank/DDBJ databases">
        <title>Annotation of the Genome Sequence of Fusarium oxysporum Fo47.</title>
        <authorList>
            <consortium name="The Broad Institute Genomics Platform"/>
            <person name="Ma L.-J."/>
            <person name="Corby-Kistler H."/>
            <person name="Broz K."/>
            <person name="Gale L.R."/>
            <person name="Jonkers W."/>
            <person name="O'Donnell K."/>
            <person name="Ploetz R."/>
            <person name="Steinberg C."/>
            <person name="Schwartz D.C."/>
            <person name="VanEtten H."/>
            <person name="Zhou S."/>
            <person name="Young S.K."/>
            <person name="Zeng Q."/>
            <person name="Gargeya S."/>
            <person name="Fitzgerald M."/>
            <person name="Abouelleil A."/>
            <person name="Alvarado L."/>
            <person name="Chapman S.B."/>
            <person name="Gainer-Dewar J."/>
            <person name="Goldberg J."/>
            <person name="Griggs A."/>
            <person name="Gujja S."/>
            <person name="Hansen M."/>
            <person name="Howarth C."/>
            <person name="Imamovic A."/>
            <person name="Ireland A."/>
            <person name="Larimer J."/>
            <person name="McCowan C."/>
            <person name="Murphy C."/>
            <person name="Pearson M."/>
            <person name="Poon T.W."/>
            <person name="Priest M."/>
            <person name="Roberts A."/>
            <person name="Saif S."/>
            <person name="Shea T."/>
            <person name="Sykes S."/>
            <person name="Wortman J."/>
            <person name="Nusbaum C."/>
            <person name="Birren B."/>
        </authorList>
    </citation>
    <scope>NUCLEOTIDE SEQUENCE</scope>
    <source>
        <strain evidence="1">Fo47</strain>
    </source>
</reference>
<dbReference type="HOGENOM" id="CLU_3406398_0_0_1"/>
<sequence>MYTWRQLVESHDIVDIEVDKNFETPQQLRV</sequence>
<name>W9K711_FUSOX</name>
<reference evidence="1" key="1">
    <citation type="submission" date="2011-06" db="EMBL/GenBank/DDBJ databases">
        <title>The Genome Sequence of Fusarium oxysporum Fo47.</title>
        <authorList>
            <consortium name="The Broad Institute Genome Sequencing Platform"/>
            <person name="Ma L.-J."/>
            <person name="Gale L.R."/>
            <person name="Schwartz D.C."/>
            <person name="Zhou S."/>
            <person name="Corby-Kistler H."/>
            <person name="Young S.K."/>
            <person name="Zeng Q."/>
            <person name="Gargeya S."/>
            <person name="Fitzgerald M."/>
            <person name="Haas B."/>
            <person name="Abouelleil A."/>
            <person name="Alvarado L."/>
            <person name="Arachchi H.M."/>
            <person name="Berlin A."/>
            <person name="Brown A."/>
            <person name="Chapman S.B."/>
            <person name="Chen Z."/>
            <person name="Dunbar C."/>
            <person name="Freedman E."/>
            <person name="Gearin G."/>
            <person name="Gellesch M."/>
            <person name="Goldberg J."/>
            <person name="Griggs A."/>
            <person name="Gujja S."/>
            <person name="Heiman D."/>
            <person name="Howarth C."/>
            <person name="Larson L."/>
            <person name="Lui A."/>
            <person name="MacDonald P.J.P."/>
            <person name="Mehta T."/>
            <person name="Montmayeur A."/>
            <person name="Murphy C."/>
            <person name="Neiman D."/>
            <person name="Pearson M."/>
            <person name="Priest M."/>
            <person name="Roberts A."/>
            <person name="Saif S."/>
            <person name="Shea T."/>
            <person name="Shenoy N."/>
            <person name="Sisk P."/>
            <person name="Stolte C."/>
            <person name="Sykes S."/>
            <person name="Wortman J."/>
            <person name="Nusbaum C."/>
            <person name="Birren B."/>
        </authorList>
    </citation>
    <scope>NUCLEOTIDE SEQUENCE [LARGE SCALE GENOMIC DNA]</scope>
    <source>
        <strain evidence="1">Fo47</strain>
    </source>
</reference>
<accession>W9K711</accession>
<dbReference type="Proteomes" id="UP000030766">
    <property type="component" value="Unassembled WGS sequence"/>
</dbReference>
<organism evidence="1">
    <name type="scientific">Fusarium oxysporum Fo47</name>
    <dbReference type="NCBI Taxonomy" id="660027"/>
    <lineage>
        <taxon>Eukaryota</taxon>
        <taxon>Fungi</taxon>
        <taxon>Dikarya</taxon>
        <taxon>Ascomycota</taxon>
        <taxon>Pezizomycotina</taxon>
        <taxon>Sordariomycetes</taxon>
        <taxon>Hypocreomycetidae</taxon>
        <taxon>Hypocreales</taxon>
        <taxon>Nectriaceae</taxon>
        <taxon>Fusarium</taxon>
        <taxon>Fusarium oxysporum species complex</taxon>
    </lineage>
</organism>
<evidence type="ECO:0000313" key="1">
    <source>
        <dbReference type="EMBL" id="EWZ38529.1"/>
    </source>
</evidence>
<dbReference type="AlphaFoldDB" id="W9K711"/>
<dbReference type="VEuPathDB" id="FungiDB:FOZG_10111"/>